<proteinExistence type="predicted"/>
<evidence type="ECO:0000313" key="4">
    <source>
        <dbReference type="RefSeq" id="XP_028282644.1"/>
    </source>
</evidence>
<dbReference type="GeneID" id="114449309"/>
<feature type="coiled-coil region" evidence="1">
    <location>
        <begin position="191"/>
        <end position="225"/>
    </location>
</feature>
<accession>A0A6P7K0C1</accession>
<sequence>MEPHGRKDGGRNNRHDKQALSVKNPDHRMTSQQTGSYSSPEGHPRPMPYPDSLEGQHSQQRSPDLASRQDQSMMEMDLRKKLHETIQKLEETRSVLQERKKKLESFKESYSSPEGHPRPMPYPDSLGGQHSQQRSALQETKKKRWEIELEPFKERLVVRVSQRQGHHGPVEEVLLLRSPDLASRQDQSMMEMDLRKKLHETTQELEETRSALQEKKKKLESFKERVAWDVAPSIKTGKAESMNSPVNKSRLKEMYEDLRQNWIEIKDHLKSNNQNPKTVEAAVQRMFEEEREKMEQCKKQIYTMSGLCEDSSGSTSTKAQECSQIAIQNIQLALYYGNKHLLETEDVQCWESKLSLLGRLMALNNPSLQPEWENHSPGMDAWNILPTNLMPVYAKPEKCMQPQNTRCSQL</sequence>
<organism evidence="3 4">
    <name type="scientific">Parambassis ranga</name>
    <name type="common">Indian glassy fish</name>
    <dbReference type="NCBI Taxonomy" id="210632"/>
    <lineage>
        <taxon>Eukaryota</taxon>
        <taxon>Metazoa</taxon>
        <taxon>Chordata</taxon>
        <taxon>Craniata</taxon>
        <taxon>Vertebrata</taxon>
        <taxon>Euteleostomi</taxon>
        <taxon>Actinopterygii</taxon>
        <taxon>Neopterygii</taxon>
        <taxon>Teleostei</taxon>
        <taxon>Neoteleostei</taxon>
        <taxon>Acanthomorphata</taxon>
        <taxon>Ovalentaria</taxon>
        <taxon>Ambassidae</taxon>
        <taxon>Parambassis</taxon>
    </lineage>
</organism>
<dbReference type="RefSeq" id="XP_028282644.1">
    <property type="nucleotide sequence ID" value="XM_028426843.1"/>
</dbReference>
<feature type="region of interest" description="Disordered" evidence="2">
    <location>
        <begin position="1"/>
        <end position="85"/>
    </location>
</feature>
<dbReference type="AlphaFoldDB" id="A0A6P7K0C1"/>
<dbReference type="Proteomes" id="UP000515145">
    <property type="component" value="Chromosome 17"/>
</dbReference>
<keyword evidence="1" id="KW-0175">Coiled coil</keyword>
<dbReference type="OrthoDB" id="9209058at2759"/>
<feature type="region of interest" description="Disordered" evidence="2">
    <location>
        <begin position="100"/>
        <end position="141"/>
    </location>
</feature>
<feature type="compositionally biased region" description="Basic and acidic residues" evidence="2">
    <location>
        <begin position="1"/>
        <end position="29"/>
    </location>
</feature>
<evidence type="ECO:0000256" key="2">
    <source>
        <dbReference type="SAM" id="MobiDB-lite"/>
    </source>
</evidence>
<gene>
    <name evidence="4" type="primary">LOC114449309</name>
</gene>
<reference evidence="4" key="1">
    <citation type="submission" date="2025-08" db="UniProtKB">
        <authorList>
            <consortium name="RefSeq"/>
        </authorList>
    </citation>
    <scope>IDENTIFICATION</scope>
</reference>
<protein>
    <submittedName>
        <fullName evidence="4">Uncharacterized protein LOC114449309 isoform X1</fullName>
    </submittedName>
</protein>
<feature type="compositionally biased region" description="Polar residues" evidence="2">
    <location>
        <begin position="128"/>
        <end position="138"/>
    </location>
</feature>
<keyword evidence="3" id="KW-1185">Reference proteome</keyword>
<feature type="compositionally biased region" description="Basic and acidic residues" evidence="2">
    <location>
        <begin position="76"/>
        <end position="85"/>
    </location>
</feature>
<dbReference type="InParanoid" id="A0A6P7K0C1"/>
<evidence type="ECO:0000313" key="3">
    <source>
        <dbReference type="Proteomes" id="UP000515145"/>
    </source>
</evidence>
<feature type="compositionally biased region" description="Polar residues" evidence="2">
    <location>
        <begin position="55"/>
        <end position="72"/>
    </location>
</feature>
<evidence type="ECO:0000256" key="1">
    <source>
        <dbReference type="SAM" id="Coils"/>
    </source>
</evidence>
<name>A0A6P7K0C1_9TELE</name>
<feature type="compositionally biased region" description="Polar residues" evidence="2">
    <location>
        <begin position="30"/>
        <end position="39"/>
    </location>
</feature>